<evidence type="ECO:0000256" key="2">
    <source>
        <dbReference type="SAM" id="Phobius"/>
    </source>
</evidence>
<sequence length="409" mass="45478">MESSTVDDPLLWTICYWIVSALNYGASILCLFVFVSIMSNPKTRTNAFNLYVGFMIFPDSLYAMTMGFLYLSKALGLPLFPPYEVTVYVYFLNFLVNFYSNGVVVHEINKLIQQSNNRQRTQLPDISRVYKQMAAVYLYGVFLATWAILPVSWSLYHIIDQDKGEGDLGSPPGGPVSRLAAIAIAYGSVIIPTGYVIYVSIRVWRKKLLPRKGKTRTLSLFFMRVIIVFVVFYFPNTATTVLQSGMETASGIFWIRVVRGLLAAGQVYTTIYLISRKDDIRRATIEAYNKTFGTVCCKLSYSNGSGAERGSVRVSGFSMGPSEIQRNSQVSTNPLPTSYDHPPASSERNIQSEWEAEDEYDNLNSTGKSVHEDSDKGNNASDGGDDEEGPSDSRVSTINMAGQVNSSVE</sequence>
<keyword evidence="2" id="KW-0812">Transmembrane</keyword>
<feature type="transmembrane region" description="Helical" evidence="2">
    <location>
        <begin position="136"/>
        <end position="159"/>
    </location>
</feature>
<feature type="transmembrane region" description="Helical" evidence="2">
    <location>
        <begin position="254"/>
        <end position="274"/>
    </location>
</feature>
<feature type="transmembrane region" description="Helical" evidence="2">
    <location>
        <begin position="87"/>
        <end position="108"/>
    </location>
</feature>
<keyword evidence="2" id="KW-1133">Transmembrane helix</keyword>
<comment type="caution">
    <text evidence="3">The sequence shown here is derived from an EMBL/GenBank/DDBJ whole genome shotgun (WGS) entry which is preliminary data.</text>
</comment>
<feature type="compositionally biased region" description="Polar residues" evidence="1">
    <location>
        <begin position="394"/>
        <end position="409"/>
    </location>
</feature>
<reference evidence="3" key="1">
    <citation type="submission" date="2023-08" db="EMBL/GenBank/DDBJ databases">
        <authorList>
            <person name="Audoor S."/>
            <person name="Bilcke G."/>
        </authorList>
    </citation>
    <scope>NUCLEOTIDE SEQUENCE</scope>
</reference>
<proteinExistence type="predicted"/>
<dbReference type="Proteomes" id="UP001295423">
    <property type="component" value="Unassembled WGS sequence"/>
</dbReference>
<accession>A0AAD2FTZ7</accession>
<evidence type="ECO:0000313" key="3">
    <source>
        <dbReference type="EMBL" id="CAJ1953214.1"/>
    </source>
</evidence>
<keyword evidence="4" id="KW-1185">Reference proteome</keyword>
<dbReference type="AlphaFoldDB" id="A0AAD2FTZ7"/>
<evidence type="ECO:0000313" key="4">
    <source>
        <dbReference type="Proteomes" id="UP001295423"/>
    </source>
</evidence>
<evidence type="ECO:0000256" key="1">
    <source>
        <dbReference type="SAM" id="MobiDB-lite"/>
    </source>
</evidence>
<gene>
    <name evidence="3" type="ORF">CYCCA115_LOCUS13922</name>
</gene>
<feature type="region of interest" description="Disordered" evidence="1">
    <location>
        <begin position="314"/>
        <end position="409"/>
    </location>
</feature>
<name>A0AAD2FTZ7_9STRA</name>
<dbReference type="Gene3D" id="1.20.1070.10">
    <property type="entry name" value="Rhodopsin 7-helix transmembrane proteins"/>
    <property type="match status" value="1"/>
</dbReference>
<keyword evidence="2" id="KW-0472">Membrane</keyword>
<feature type="transmembrane region" description="Helical" evidence="2">
    <location>
        <begin position="16"/>
        <end position="38"/>
    </location>
</feature>
<dbReference type="EMBL" id="CAKOGP040001824">
    <property type="protein sequence ID" value="CAJ1953214.1"/>
    <property type="molecule type" value="Genomic_DNA"/>
</dbReference>
<feature type="compositionally biased region" description="Polar residues" evidence="1">
    <location>
        <begin position="324"/>
        <end position="336"/>
    </location>
</feature>
<organism evidence="3 4">
    <name type="scientific">Cylindrotheca closterium</name>
    <dbReference type="NCBI Taxonomy" id="2856"/>
    <lineage>
        <taxon>Eukaryota</taxon>
        <taxon>Sar</taxon>
        <taxon>Stramenopiles</taxon>
        <taxon>Ochrophyta</taxon>
        <taxon>Bacillariophyta</taxon>
        <taxon>Bacillariophyceae</taxon>
        <taxon>Bacillariophycidae</taxon>
        <taxon>Bacillariales</taxon>
        <taxon>Bacillariaceae</taxon>
        <taxon>Cylindrotheca</taxon>
    </lineage>
</organism>
<feature type="transmembrane region" description="Helical" evidence="2">
    <location>
        <begin position="218"/>
        <end position="234"/>
    </location>
</feature>
<feature type="transmembrane region" description="Helical" evidence="2">
    <location>
        <begin position="50"/>
        <end position="71"/>
    </location>
</feature>
<feature type="transmembrane region" description="Helical" evidence="2">
    <location>
        <begin position="179"/>
        <end position="198"/>
    </location>
</feature>
<protein>
    <submittedName>
        <fullName evidence="3">Uncharacterized protein</fullName>
    </submittedName>
</protein>